<evidence type="ECO:0000256" key="4">
    <source>
        <dbReference type="ARBA" id="ARBA00022859"/>
    </source>
</evidence>
<evidence type="ECO:0000256" key="3">
    <source>
        <dbReference type="ARBA" id="ARBA00022729"/>
    </source>
</evidence>
<dbReference type="SMART" id="SM00406">
    <property type="entry name" value="IGv"/>
    <property type="match status" value="2"/>
</dbReference>
<feature type="chain" id="PRO_5018616513" evidence="9">
    <location>
        <begin position="18"/>
        <end position="341"/>
    </location>
</feature>
<evidence type="ECO:0000256" key="8">
    <source>
        <dbReference type="SAM" id="Phobius"/>
    </source>
</evidence>
<name>A0A3Q1G0H4_9TELE</name>
<evidence type="ECO:0000313" key="11">
    <source>
        <dbReference type="Ensembl" id="ENSAPOP00000021352.1"/>
    </source>
</evidence>
<feature type="signal peptide" evidence="9">
    <location>
        <begin position="1"/>
        <end position="17"/>
    </location>
</feature>
<evidence type="ECO:0000256" key="7">
    <source>
        <dbReference type="ARBA" id="ARBA00023180"/>
    </source>
</evidence>
<reference evidence="11" key="2">
    <citation type="submission" date="2025-09" db="UniProtKB">
        <authorList>
            <consortium name="Ensembl"/>
        </authorList>
    </citation>
    <scope>IDENTIFICATION</scope>
</reference>
<evidence type="ECO:0000256" key="6">
    <source>
        <dbReference type="ARBA" id="ARBA00023157"/>
    </source>
</evidence>
<evidence type="ECO:0000256" key="2">
    <source>
        <dbReference type="ARBA" id="ARBA00022475"/>
    </source>
</evidence>
<dbReference type="InParanoid" id="A0A3Q1G0H4"/>
<dbReference type="InterPro" id="IPR007110">
    <property type="entry name" value="Ig-like_dom"/>
</dbReference>
<dbReference type="CDD" id="cd00099">
    <property type="entry name" value="IgV"/>
    <property type="match status" value="2"/>
</dbReference>
<dbReference type="PROSITE" id="PS50835">
    <property type="entry name" value="IG_LIKE"/>
    <property type="match status" value="2"/>
</dbReference>
<dbReference type="InterPro" id="IPR013106">
    <property type="entry name" value="Ig_V-set"/>
</dbReference>
<keyword evidence="7" id="KW-0325">Glycoprotein</keyword>
<keyword evidence="6" id="KW-1015">Disulfide bond</keyword>
<evidence type="ECO:0000256" key="1">
    <source>
        <dbReference type="ARBA" id="ARBA00004236"/>
    </source>
</evidence>
<dbReference type="SMART" id="SM00409">
    <property type="entry name" value="IG"/>
    <property type="match status" value="2"/>
</dbReference>
<dbReference type="Gene3D" id="2.60.40.10">
    <property type="entry name" value="Immunoglobulins"/>
    <property type="match status" value="2"/>
</dbReference>
<dbReference type="GO" id="GO:0002376">
    <property type="term" value="P:immune system process"/>
    <property type="evidence" value="ECO:0007669"/>
    <property type="project" value="UniProtKB-KW"/>
</dbReference>
<evidence type="ECO:0000259" key="10">
    <source>
        <dbReference type="PROSITE" id="PS50835"/>
    </source>
</evidence>
<accession>A0A3Q1G0H4</accession>
<evidence type="ECO:0000256" key="9">
    <source>
        <dbReference type="SAM" id="SignalP"/>
    </source>
</evidence>
<dbReference type="GO" id="GO:0009617">
    <property type="term" value="P:response to bacterium"/>
    <property type="evidence" value="ECO:0007669"/>
    <property type="project" value="TreeGrafter"/>
</dbReference>
<comment type="subcellular location">
    <subcellularLocation>
        <location evidence="1">Cell membrane</location>
    </subcellularLocation>
</comment>
<keyword evidence="8" id="KW-0812">Transmembrane</keyword>
<feature type="domain" description="Ig-like" evidence="10">
    <location>
        <begin position="135"/>
        <end position="237"/>
    </location>
</feature>
<dbReference type="AlphaFoldDB" id="A0A3Q1G0H4"/>
<dbReference type="STRING" id="80966.ENSAPOP00000021352"/>
<keyword evidence="12" id="KW-1185">Reference proteome</keyword>
<feature type="domain" description="Ig-like" evidence="10">
    <location>
        <begin position="34"/>
        <end position="111"/>
    </location>
</feature>
<sequence>MAMCFLRVSMLWFVCKAQFSDISQPDSFQAVKLGDKVIISCFISNSERNRVWYKLTTERKLQLVASIDAMFNHIKFEKQFRHFSVISDHTSSHLIISTTASEDAGTYYCGVIKLQDVQFGEGTFLMIKGAKMISDFVIQEPKSQSVQSGDSVTLRCSVQFHQCDAEHISVTWLKNSDNSAPEMIYTSGDQNDSCQAGAATCVYELLMRNLSYEDAGVYHCVVSSCGQILLGNGTTITNRDVGLNKSLDLSPGVTALILSNIIFGVVMLVLLWKLCKIHKKFSLFSASSRCINESPEDNQNADPVIYAAVTSAPRTTSCRSAPVKYDTERVVYSAVQYSQQD</sequence>
<dbReference type="Proteomes" id="UP000257200">
    <property type="component" value="Unplaced"/>
</dbReference>
<dbReference type="SUPFAM" id="SSF48726">
    <property type="entry name" value="Immunoglobulin"/>
    <property type="match status" value="2"/>
</dbReference>
<keyword evidence="2" id="KW-1003">Cell membrane</keyword>
<feature type="transmembrane region" description="Helical" evidence="8">
    <location>
        <begin position="253"/>
        <end position="272"/>
    </location>
</feature>
<dbReference type="Ensembl" id="ENSAPOT00000016509.1">
    <property type="protein sequence ID" value="ENSAPOP00000021352.1"/>
    <property type="gene ID" value="ENSAPOG00000001857.1"/>
</dbReference>
<keyword evidence="4" id="KW-0391">Immunity</keyword>
<dbReference type="InterPro" id="IPR052051">
    <property type="entry name" value="TCR_complex_component"/>
</dbReference>
<evidence type="ECO:0000256" key="5">
    <source>
        <dbReference type="ARBA" id="ARBA00023136"/>
    </source>
</evidence>
<dbReference type="InterPro" id="IPR013783">
    <property type="entry name" value="Ig-like_fold"/>
</dbReference>
<keyword evidence="8" id="KW-1133">Transmembrane helix</keyword>
<dbReference type="GO" id="GO:0005886">
    <property type="term" value="C:plasma membrane"/>
    <property type="evidence" value="ECO:0007669"/>
    <property type="project" value="UniProtKB-SubCell"/>
</dbReference>
<reference evidence="11" key="1">
    <citation type="submission" date="2025-08" db="UniProtKB">
        <authorList>
            <consortium name="Ensembl"/>
        </authorList>
    </citation>
    <scope>IDENTIFICATION</scope>
</reference>
<dbReference type="Pfam" id="PF07686">
    <property type="entry name" value="V-set"/>
    <property type="match status" value="2"/>
</dbReference>
<evidence type="ECO:0000313" key="12">
    <source>
        <dbReference type="Proteomes" id="UP000257200"/>
    </source>
</evidence>
<keyword evidence="5 8" id="KW-0472">Membrane</keyword>
<organism evidence="11 12">
    <name type="scientific">Acanthochromis polyacanthus</name>
    <name type="common">spiny chromis</name>
    <dbReference type="NCBI Taxonomy" id="80966"/>
    <lineage>
        <taxon>Eukaryota</taxon>
        <taxon>Metazoa</taxon>
        <taxon>Chordata</taxon>
        <taxon>Craniata</taxon>
        <taxon>Vertebrata</taxon>
        <taxon>Euteleostomi</taxon>
        <taxon>Actinopterygii</taxon>
        <taxon>Neopterygii</taxon>
        <taxon>Teleostei</taxon>
        <taxon>Neoteleostei</taxon>
        <taxon>Acanthomorphata</taxon>
        <taxon>Ovalentaria</taxon>
        <taxon>Pomacentridae</taxon>
        <taxon>Acanthochromis</taxon>
    </lineage>
</organism>
<dbReference type="PANTHER" id="PTHR19433">
    <property type="entry name" value="T-CELL RECEPTOR ALPHA CHAIN V REGION-RELATED"/>
    <property type="match status" value="1"/>
</dbReference>
<protein>
    <submittedName>
        <fullName evidence="11">Immunoglobulin kappa light chain-like</fullName>
    </submittedName>
</protein>
<dbReference type="InterPro" id="IPR003599">
    <property type="entry name" value="Ig_sub"/>
</dbReference>
<dbReference type="InterPro" id="IPR036179">
    <property type="entry name" value="Ig-like_dom_sf"/>
</dbReference>
<proteinExistence type="predicted"/>
<dbReference type="GeneTree" id="ENSGT00950000182968"/>
<dbReference type="PANTHER" id="PTHR19433:SF133">
    <property type="entry name" value="IMMUNE-TYPE RECEPTOR 5 PRECURSOR-RELATED"/>
    <property type="match status" value="1"/>
</dbReference>
<keyword evidence="3 9" id="KW-0732">Signal</keyword>